<evidence type="ECO:0000313" key="3">
    <source>
        <dbReference type="Proteomes" id="UP000502823"/>
    </source>
</evidence>
<reference evidence="3" key="1">
    <citation type="submission" date="2020-01" db="EMBL/GenBank/DDBJ databases">
        <title>Draft genome sequence of the Termite Coptotermes fromosanus.</title>
        <authorList>
            <person name="Itakura S."/>
            <person name="Yosikawa Y."/>
            <person name="Umezawa K."/>
        </authorList>
    </citation>
    <scope>NUCLEOTIDE SEQUENCE [LARGE SCALE GENOMIC DNA]</scope>
</reference>
<dbReference type="Gene3D" id="1.10.10.2010">
    <property type="match status" value="1"/>
</dbReference>
<dbReference type="EMBL" id="BLKM01001275">
    <property type="protein sequence ID" value="GFG39902.1"/>
    <property type="molecule type" value="Genomic_DNA"/>
</dbReference>
<keyword evidence="3" id="KW-1185">Reference proteome</keyword>
<sequence>MHKGASCESIKRATVVSFSSKSNLMMETLKPDRPGTSKEKFKKQWQTRRQCNMPYMSDSLIVPRVKQLMEDHNHSGSGIVDVDDMVDELRARYPEYGRRKRGPFKQSVRHGE</sequence>
<accession>A0A6L2Q8L1</accession>
<protein>
    <recommendedName>
        <fullName evidence="1">NVL2 nucleolin binding domain-containing protein</fullName>
    </recommendedName>
</protein>
<comment type="caution">
    <text evidence="2">The sequence shown here is derived from an EMBL/GenBank/DDBJ whole genome shotgun (WGS) entry which is preliminary data.</text>
</comment>
<name>A0A6L2Q8L1_COPFO</name>
<evidence type="ECO:0000313" key="2">
    <source>
        <dbReference type="EMBL" id="GFG39902.1"/>
    </source>
</evidence>
<proteinExistence type="predicted"/>
<dbReference type="Proteomes" id="UP000502823">
    <property type="component" value="Unassembled WGS sequence"/>
</dbReference>
<dbReference type="InterPro" id="IPR031996">
    <property type="entry name" value="NVL2_nucleolin-bd"/>
</dbReference>
<dbReference type="InParanoid" id="A0A6L2Q8L1"/>
<feature type="domain" description="NVL2 nucleolin binding" evidence="1">
    <location>
        <begin position="53"/>
        <end position="110"/>
    </location>
</feature>
<dbReference type="AlphaFoldDB" id="A0A6L2Q8L1"/>
<evidence type="ECO:0000259" key="1">
    <source>
        <dbReference type="Pfam" id="PF16725"/>
    </source>
</evidence>
<organism evidence="2 3">
    <name type="scientific">Coptotermes formosanus</name>
    <name type="common">Formosan subterranean termite</name>
    <dbReference type="NCBI Taxonomy" id="36987"/>
    <lineage>
        <taxon>Eukaryota</taxon>
        <taxon>Metazoa</taxon>
        <taxon>Ecdysozoa</taxon>
        <taxon>Arthropoda</taxon>
        <taxon>Hexapoda</taxon>
        <taxon>Insecta</taxon>
        <taxon>Pterygota</taxon>
        <taxon>Neoptera</taxon>
        <taxon>Polyneoptera</taxon>
        <taxon>Dictyoptera</taxon>
        <taxon>Blattodea</taxon>
        <taxon>Blattoidea</taxon>
        <taxon>Termitoidae</taxon>
        <taxon>Rhinotermitidae</taxon>
        <taxon>Coptotermes</taxon>
    </lineage>
</organism>
<dbReference type="InterPro" id="IPR038100">
    <property type="entry name" value="NLV2_N_sf"/>
</dbReference>
<gene>
    <name evidence="2" type="ORF">Cfor_09071</name>
</gene>
<dbReference type="OrthoDB" id="27435at2759"/>
<dbReference type="Pfam" id="PF16725">
    <property type="entry name" value="Nucleolin_bd"/>
    <property type="match status" value="1"/>
</dbReference>